<dbReference type="CDD" id="cd16909">
    <property type="entry name" value="YEATS_GAS41_like"/>
    <property type="match status" value="1"/>
</dbReference>
<keyword evidence="3 4" id="KW-0539">Nucleus</keyword>
<dbReference type="Proteomes" id="UP000321570">
    <property type="component" value="Unassembled WGS sequence"/>
</dbReference>
<dbReference type="PANTHER" id="PTHR47573">
    <property type="entry name" value="PROTEIN AF-9 HOMOLOG"/>
    <property type="match status" value="1"/>
</dbReference>
<dbReference type="PROSITE" id="PS51037">
    <property type="entry name" value="YEATS"/>
    <property type="match status" value="1"/>
</dbReference>
<dbReference type="InterPro" id="IPR038704">
    <property type="entry name" value="YEAST_sf"/>
</dbReference>
<reference evidence="6 8" key="2">
    <citation type="submission" date="2018-11" db="EMBL/GenBank/DDBJ databases">
        <authorList>
            <consortium name="Pathogen Informatics"/>
        </authorList>
    </citation>
    <scope>NUCLEOTIDE SEQUENCE [LARGE SCALE GENOMIC DNA]</scope>
</reference>
<accession>A0A0R3SI20</accession>
<feature type="domain" description="YEATS" evidence="5">
    <location>
        <begin position="7"/>
        <end position="151"/>
    </location>
</feature>
<evidence type="ECO:0000313" key="6">
    <source>
        <dbReference type="EMBL" id="VDL51767.1"/>
    </source>
</evidence>
<dbReference type="EMBL" id="CABIJS010000310">
    <property type="protein sequence ID" value="VUZ48730.1"/>
    <property type="molecule type" value="Genomic_DNA"/>
</dbReference>
<reference evidence="7 9" key="3">
    <citation type="submission" date="2019-07" db="EMBL/GenBank/DDBJ databases">
        <authorList>
            <person name="Jastrzebski P J."/>
            <person name="Paukszto L."/>
            <person name="Jastrzebski P J."/>
        </authorList>
    </citation>
    <scope>NUCLEOTIDE SEQUENCE [LARGE SCALE GENOMIC DNA]</scope>
    <source>
        <strain evidence="7 9">WMS-il1</strain>
    </source>
</reference>
<gene>
    <name evidence="6" type="ORF">HDID_LOCUS4583</name>
    <name evidence="7" type="ORF">WMSIL1_LOCUS7958</name>
</gene>
<sequence length="223" mass="25868">MQKEESQRVNTTIIKPIVYGNVSRYLGKKREEDGRTHVWTAFLRPFDPNDDISLYVKRVQFKLHESYSNPIRTVTKPPFEVTETGWGEFDIAMKVFFIDSSMKPLTINHLIKLFHFDHEIMMGQKSLVREIYDEMVFVDPSPEMYHGLMKSTTSNRSKLPPVHHETDFTESNQQALEHIEDLNKKVVESISAYRQQLILKKDIVEEVKAIADKVEASVIGSIP</sequence>
<evidence type="ECO:0000313" key="9">
    <source>
        <dbReference type="Proteomes" id="UP000321570"/>
    </source>
</evidence>
<dbReference type="GO" id="GO:0006355">
    <property type="term" value="P:regulation of DNA-templated transcription"/>
    <property type="evidence" value="ECO:0007669"/>
    <property type="project" value="InterPro"/>
</dbReference>
<evidence type="ECO:0000256" key="3">
    <source>
        <dbReference type="ARBA" id="ARBA00023242"/>
    </source>
</evidence>
<evidence type="ECO:0000256" key="2">
    <source>
        <dbReference type="ARBA" id="ARBA00023163"/>
    </source>
</evidence>
<dbReference type="Proteomes" id="UP000274504">
    <property type="component" value="Unassembled WGS sequence"/>
</dbReference>
<evidence type="ECO:0000256" key="1">
    <source>
        <dbReference type="ARBA" id="ARBA00023015"/>
    </source>
</evidence>
<dbReference type="Pfam" id="PF03366">
    <property type="entry name" value="YEATS"/>
    <property type="match status" value="1"/>
</dbReference>
<proteinExistence type="predicted"/>
<dbReference type="AlphaFoldDB" id="A0A0R3SI20"/>
<dbReference type="Gene3D" id="2.60.40.1970">
    <property type="entry name" value="YEATS domain"/>
    <property type="match status" value="1"/>
</dbReference>
<evidence type="ECO:0000256" key="4">
    <source>
        <dbReference type="PROSITE-ProRule" id="PRU00376"/>
    </source>
</evidence>
<dbReference type="STRING" id="6216.A0A0R3SI20"/>
<protein>
    <submittedName>
        <fullName evidence="10">YEATS domain-containing protein 4</fullName>
    </submittedName>
</protein>
<dbReference type="WBParaSite" id="HDID_0000458501-mRNA-1">
    <property type="protein sequence ID" value="HDID_0000458501-mRNA-1"/>
    <property type="gene ID" value="HDID_0000458501"/>
</dbReference>
<dbReference type="PANTHER" id="PTHR47573:SF1">
    <property type="entry name" value="PROTEIN AF-9 HOMOLOG"/>
    <property type="match status" value="1"/>
</dbReference>
<evidence type="ECO:0000313" key="7">
    <source>
        <dbReference type="EMBL" id="VUZ48730.1"/>
    </source>
</evidence>
<dbReference type="InterPro" id="IPR055129">
    <property type="entry name" value="YEATS_dom"/>
</dbReference>
<evidence type="ECO:0000313" key="10">
    <source>
        <dbReference type="WBParaSite" id="HDID_0000458501-mRNA-1"/>
    </source>
</evidence>
<keyword evidence="2" id="KW-0804">Transcription</keyword>
<organism evidence="10">
    <name type="scientific">Hymenolepis diminuta</name>
    <name type="common">Rat tapeworm</name>
    <dbReference type="NCBI Taxonomy" id="6216"/>
    <lineage>
        <taxon>Eukaryota</taxon>
        <taxon>Metazoa</taxon>
        <taxon>Spiralia</taxon>
        <taxon>Lophotrochozoa</taxon>
        <taxon>Platyhelminthes</taxon>
        <taxon>Cestoda</taxon>
        <taxon>Eucestoda</taxon>
        <taxon>Cyclophyllidea</taxon>
        <taxon>Hymenolepididae</taxon>
        <taxon>Hymenolepis</taxon>
    </lineage>
</organism>
<dbReference type="InterPro" id="IPR005033">
    <property type="entry name" value="YEATS"/>
</dbReference>
<keyword evidence="1" id="KW-0805">Transcription regulation</keyword>
<reference evidence="10" key="1">
    <citation type="submission" date="2017-02" db="UniProtKB">
        <authorList>
            <consortium name="WormBaseParasite"/>
        </authorList>
    </citation>
    <scope>IDENTIFICATION</scope>
</reference>
<name>A0A0R3SI20_HYMDI</name>
<evidence type="ECO:0000259" key="5">
    <source>
        <dbReference type="PROSITE" id="PS51037"/>
    </source>
</evidence>
<comment type="subcellular location">
    <subcellularLocation>
        <location evidence="4">Nucleus</location>
    </subcellularLocation>
</comment>
<keyword evidence="9" id="KW-1185">Reference proteome</keyword>
<dbReference type="GO" id="GO:0005634">
    <property type="term" value="C:nucleus"/>
    <property type="evidence" value="ECO:0007669"/>
    <property type="project" value="UniProtKB-SubCell"/>
</dbReference>
<evidence type="ECO:0000313" key="8">
    <source>
        <dbReference type="Proteomes" id="UP000274504"/>
    </source>
</evidence>
<dbReference type="EMBL" id="UYSG01001822">
    <property type="protein sequence ID" value="VDL51767.1"/>
    <property type="molecule type" value="Genomic_DNA"/>
</dbReference>
<dbReference type="OrthoDB" id="16041at2759"/>